<feature type="domain" description="LamG-like jellyroll fold" evidence="6">
    <location>
        <begin position="103"/>
        <end position="240"/>
    </location>
</feature>
<dbReference type="Gene3D" id="2.60.40.1080">
    <property type="match status" value="2"/>
</dbReference>
<name>A0A850HMM9_9FIRM</name>
<gene>
    <name evidence="9" type="ORF">G5A66_10975</name>
    <name evidence="8" type="ORF">G5A75_11000</name>
</gene>
<feature type="signal peptide" evidence="5">
    <location>
        <begin position="1"/>
        <end position="26"/>
    </location>
</feature>
<reference evidence="10 11" key="1">
    <citation type="journal article" date="2020" name="Cell Host Microbe">
        <title>Functional and Genomic Variation between Human-Derived Isolates of Lachnospiraceae Reveals Inter- and Intra-Species Diversity.</title>
        <authorList>
            <person name="Sorbara M.T."/>
            <person name="Littmann E.R."/>
            <person name="Fontana E."/>
            <person name="Moody T.U."/>
            <person name="Kohout C.E."/>
            <person name="Gjonbalaj M."/>
            <person name="Eaton V."/>
            <person name="Seok R."/>
            <person name="Leiner I.M."/>
            <person name="Pamer E.G."/>
        </authorList>
    </citation>
    <scope>NUCLEOTIDE SEQUENCE [LARGE SCALE GENOMIC DNA]</scope>
    <source>
        <strain evidence="9 10">MSK.17.11</strain>
        <strain evidence="8 11">MSK.17.38</strain>
    </source>
</reference>
<dbReference type="EMBL" id="JAAITX010000008">
    <property type="protein sequence ID" value="NVH59151.1"/>
    <property type="molecule type" value="Genomic_DNA"/>
</dbReference>
<dbReference type="SMART" id="SM00560">
    <property type="entry name" value="LamGL"/>
    <property type="match status" value="2"/>
</dbReference>
<keyword evidence="4" id="KW-1133">Transmembrane helix</keyword>
<dbReference type="Proteomes" id="UP000528555">
    <property type="component" value="Unassembled WGS sequence"/>
</dbReference>
<dbReference type="Pfam" id="PF02368">
    <property type="entry name" value="Big_2"/>
    <property type="match status" value="2"/>
</dbReference>
<feature type="chain" id="PRO_5032385235" evidence="5">
    <location>
        <begin position="27"/>
        <end position="977"/>
    </location>
</feature>
<evidence type="ECO:0000313" key="8">
    <source>
        <dbReference type="EMBL" id="NSK15378.1"/>
    </source>
</evidence>
<dbReference type="PANTHER" id="PTHR42535">
    <property type="entry name" value="OOKINETE PROTEIN, PUTATIVE-RELATED"/>
    <property type="match status" value="1"/>
</dbReference>
<feature type="transmembrane region" description="Helical" evidence="4">
    <location>
        <begin position="952"/>
        <end position="970"/>
    </location>
</feature>
<evidence type="ECO:0000256" key="4">
    <source>
        <dbReference type="SAM" id="Phobius"/>
    </source>
</evidence>
<keyword evidence="1 5" id="KW-0732">Signal</keyword>
<feature type="region of interest" description="Disordered" evidence="3">
    <location>
        <begin position="895"/>
        <end position="945"/>
    </location>
</feature>
<sequence length="977" mass="104695">MKKKKRMAACLAGALVMSSVIVPGQASVKAEGKSLTEGLVASYDFNDGQLANGVDGQGQAKAIVTGLKDYSGQPVFEAGDKDKGQAIRLGEYGLQLNQKNLGDNFTVSMWLKPDGVFDKNEAVLFLGYHSPEKWLAVAGPEPAGSATCKFWTNGSGNNQSFGWAGFGNFDIDANWHCLTVTGSNDGVTAYLDGKAVGSGGSIAPLTGDNQDIYLGVNNWDPEFKGLVDDVKVYNRKLTDSEVLQLYNPEITAEDIFDQEGITATESINTLKGRTEQITVNIPAVAVEAGAKATYESKDPEVAEVDENGIVTAKKAGDTTITTTVTLGKVKKTAETKVHVEDNLNSQLKASFDFEENLTNGVAGAKEASAIVTGLKNYTGEVVYKEGRTGKAVQLGKYGLKLNQENLGNDYTVSAWVKADAGLVENQVVMFLGYHNPENWISISGRAYESDKCKVWAKGGIYGTHTTLFNPEIGRNEWHQITMTGTSGKVSVYLDGICLGTADSNNPLSGANQDIYLGVNNWDAEYEGLMDDVKIYSVAMTEEEVQNQAAEEFSKKAQETLKRELTVKDILGQNKSADEIYYNLALPTAVEGIKLDWSSSNEDVVATDGTISVPAKDTEVTVTAKVAGGVLTGEASFTVTVKALDVTELNELIQKAKEMDQTGLSEVSKQRLNESIAAAEEVVKNPTYEGIEAAYENLKRAMEELSYDHVDNPFDLIAEPAAKVSLKEGETQELFVLPEAVQALVTVTYESEDDKVVTYADGSLTAVGEGKAVVTATVTANEDVPVYGGFAMEYSTAVEVTKDAPPAHVHDLKKTDRVEPTCTSEGNIEYWYCADCGKYFSDAEGTLEISEEETVLPMAEHEWEEDYTIDKEATETEDGSKSIHCKNCTAKKDVQVIPATGKPGSGDNKPGTGDGNTGNTGNTGNAGSNKPGSTAGKPGTQAGTVKTGDSANWMLWTVLIGVSLAGCNVAVRKRKSNR</sequence>
<dbReference type="Gene3D" id="1.20.1270.90">
    <property type="entry name" value="AF1782-like"/>
    <property type="match status" value="1"/>
</dbReference>
<evidence type="ECO:0000256" key="3">
    <source>
        <dbReference type="SAM" id="MobiDB-lite"/>
    </source>
</evidence>
<dbReference type="InterPro" id="IPR013320">
    <property type="entry name" value="ConA-like_dom_sf"/>
</dbReference>
<dbReference type="SUPFAM" id="SSF49373">
    <property type="entry name" value="Invasin/intimin cell-adhesion fragments"/>
    <property type="match status" value="1"/>
</dbReference>
<feature type="domain" description="LamG-like jellyroll fold" evidence="6">
    <location>
        <begin position="408"/>
        <end position="542"/>
    </location>
</feature>
<dbReference type="EMBL" id="JAAIUO010000008">
    <property type="protein sequence ID" value="NSK15378.1"/>
    <property type="molecule type" value="Genomic_DNA"/>
</dbReference>
<organism evidence="9 10">
    <name type="scientific">Dorea phocaeensis</name>
    <dbReference type="NCBI Taxonomy" id="2040291"/>
    <lineage>
        <taxon>Bacteria</taxon>
        <taxon>Bacillati</taxon>
        <taxon>Bacillota</taxon>
        <taxon>Clostridia</taxon>
        <taxon>Lachnospirales</taxon>
        <taxon>Lachnospiraceae</taxon>
        <taxon>Dorea</taxon>
    </lineage>
</organism>
<dbReference type="SMART" id="SM00635">
    <property type="entry name" value="BID_2"/>
    <property type="match status" value="2"/>
</dbReference>
<reference evidence="9" key="2">
    <citation type="submission" date="2020-02" db="EMBL/GenBank/DDBJ databases">
        <authorList>
            <person name="Littmann E."/>
            <person name="Sorbara M."/>
        </authorList>
    </citation>
    <scope>NUCLEOTIDE SEQUENCE</scope>
    <source>
        <strain evidence="9">MSK.17.11</strain>
        <strain evidence="8">MSK.17.38</strain>
    </source>
</reference>
<keyword evidence="4" id="KW-0812">Transmembrane</keyword>
<protein>
    <submittedName>
        <fullName evidence="9">Uncharacterized protein</fullName>
    </submittedName>
</protein>
<dbReference type="Pfam" id="PF20578">
    <property type="entry name" value="aBig_2"/>
    <property type="match status" value="1"/>
</dbReference>
<dbReference type="PANTHER" id="PTHR42535:SF2">
    <property type="entry name" value="CHROMOSOME UNDETERMINED SCAFFOLD_146, WHOLE GENOME SHOTGUN SEQUENCE"/>
    <property type="match status" value="1"/>
</dbReference>
<evidence type="ECO:0000259" key="7">
    <source>
        <dbReference type="SMART" id="SM00635"/>
    </source>
</evidence>
<feature type="domain" description="BIG2" evidence="7">
    <location>
        <begin position="709"/>
        <end position="787"/>
    </location>
</feature>
<feature type="domain" description="BIG2" evidence="7">
    <location>
        <begin position="257"/>
        <end position="334"/>
    </location>
</feature>
<comment type="caution">
    <text evidence="9">The sequence shown here is derived from an EMBL/GenBank/DDBJ whole genome shotgun (WGS) entry which is preliminary data.</text>
</comment>
<evidence type="ECO:0000256" key="5">
    <source>
        <dbReference type="SAM" id="SignalP"/>
    </source>
</evidence>
<evidence type="ECO:0000313" key="9">
    <source>
        <dbReference type="EMBL" id="NVH59151.1"/>
    </source>
</evidence>
<keyword evidence="2" id="KW-1015">Disulfide bond</keyword>
<dbReference type="InterPro" id="IPR006558">
    <property type="entry name" value="LamG-like"/>
</dbReference>
<evidence type="ECO:0000256" key="1">
    <source>
        <dbReference type="ARBA" id="ARBA00022729"/>
    </source>
</evidence>
<accession>A0A850HMM9</accession>
<proteinExistence type="predicted"/>
<evidence type="ECO:0000313" key="10">
    <source>
        <dbReference type="Proteomes" id="UP000528555"/>
    </source>
</evidence>
<dbReference type="SUPFAM" id="SSF49899">
    <property type="entry name" value="Concanavalin A-like lectins/glucanases"/>
    <property type="match status" value="2"/>
</dbReference>
<dbReference type="Gene3D" id="2.60.120.200">
    <property type="match status" value="2"/>
</dbReference>
<keyword evidence="10" id="KW-1185">Reference proteome</keyword>
<dbReference type="RefSeq" id="WP_173815039.1">
    <property type="nucleotide sequence ID" value="NZ_JAAITX010000008.1"/>
</dbReference>
<evidence type="ECO:0000256" key="2">
    <source>
        <dbReference type="ARBA" id="ARBA00023157"/>
    </source>
</evidence>
<evidence type="ECO:0000259" key="6">
    <source>
        <dbReference type="SMART" id="SM00560"/>
    </source>
</evidence>
<dbReference type="InterPro" id="IPR003343">
    <property type="entry name" value="Big_2"/>
</dbReference>
<evidence type="ECO:0000313" key="11">
    <source>
        <dbReference type="Proteomes" id="UP000701680"/>
    </source>
</evidence>
<keyword evidence="4" id="KW-0472">Membrane</keyword>
<dbReference type="AlphaFoldDB" id="A0A850HMM9"/>
<dbReference type="InterPro" id="IPR008964">
    <property type="entry name" value="Invasin/intimin_cell_adhesion"/>
</dbReference>
<dbReference type="Pfam" id="PF13385">
    <property type="entry name" value="Laminin_G_3"/>
    <property type="match status" value="2"/>
</dbReference>
<dbReference type="InterPro" id="IPR046780">
    <property type="entry name" value="aBig_2"/>
</dbReference>
<dbReference type="Proteomes" id="UP000701680">
    <property type="component" value="Unassembled WGS sequence"/>
</dbReference>